<comment type="caution">
    <text evidence="5">The sequence shown here is derived from an EMBL/GenBank/DDBJ whole genome shotgun (WGS) entry which is preliminary data.</text>
</comment>
<evidence type="ECO:0000256" key="2">
    <source>
        <dbReference type="SAM" id="Coils"/>
    </source>
</evidence>
<evidence type="ECO:0000259" key="4">
    <source>
        <dbReference type="Pfam" id="PF13868"/>
    </source>
</evidence>
<proteinExistence type="predicted"/>
<dbReference type="VEuPathDB" id="ToxoDB:CSUI_003794"/>
<dbReference type="PANTHER" id="PTHR28663:SF1">
    <property type="entry name" value="CILIA- AND FLAGELLA- ASSOCIATED PROTEIN 210"/>
    <property type="match status" value="1"/>
</dbReference>
<feature type="domain" description="Trichohyalin-plectin-homology" evidence="4">
    <location>
        <begin position="142"/>
        <end position="481"/>
    </location>
</feature>
<name>A0A2C6KEB8_9APIC</name>
<dbReference type="GeneID" id="94427200"/>
<keyword evidence="1 2" id="KW-0175">Coiled coil</keyword>
<evidence type="ECO:0000313" key="6">
    <source>
        <dbReference type="Proteomes" id="UP000221165"/>
    </source>
</evidence>
<dbReference type="RefSeq" id="XP_067924038.1">
    <property type="nucleotide sequence ID" value="XM_068063989.1"/>
</dbReference>
<dbReference type="PANTHER" id="PTHR28663">
    <property type="entry name" value="COILED-COIL DOMAIN-CONTAINING PROTEIN 173"/>
    <property type="match status" value="1"/>
</dbReference>
<dbReference type="EMBL" id="MIGC01001715">
    <property type="protein sequence ID" value="PHJ22361.1"/>
    <property type="molecule type" value="Genomic_DNA"/>
</dbReference>
<dbReference type="InterPro" id="IPR043597">
    <property type="entry name" value="TPH_dom"/>
</dbReference>
<dbReference type="OrthoDB" id="331765at2759"/>
<dbReference type="Proteomes" id="UP000221165">
    <property type="component" value="Unassembled WGS sequence"/>
</dbReference>
<accession>A0A2C6KEB8</accession>
<evidence type="ECO:0000256" key="3">
    <source>
        <dbReference type="SAM" id="MobiDB-lite"/>
    </source>
</evidence>
<dbReference type="InterPro" id="IPR039986">
    <property type="entry name" value="CFAP210"/>
</dbReference>
<gene>
    <name evidence="5" type="ORF">CSUI_003794</name>
</gene>
<evidence type="ECO:0000256" key="1">
    <source>
        <dbReference type="ARBA" id="ARBA00023054"/>
    </source>
</evidence>
<sequence length="542" mass="64411">MASYGGYVQDADGTVLPYHGGGGVTCHPYDKNDSKSRGKKETILTHDEWNQIKSLISGGHMKTISPERATDAEKRREDHARSMKLVEGWSNTLQSNLNKRVEAKIKRLEDEENARILVDQQEAILKQRRRSELVQRAERMLENETERCRALRTGLMYSDWLVALKEQNRWKQAITDLNNLREDRFKQILEEAERVKLEKEFRMKEQHRQKVEELKKGRLLQFHESQQKALQAKQEKEEEGRLIREKAAADLERAAAQKQEKRLLHRQAQEDLLCEHLEMIRLRREHEEKERKELEAATKYAMEQERKDEVIKKRDEELRKEQARQRQILTDAQTAHLTKLREEEEKRLCKDVKEQERKAACQEENARLQKEAQQRMMKEHRRMQIQRKRELEEERKRQDRELTQHAINECKKALVAEEEARQERIRAYKETAEIQQQQILESRKRRHEEREEEKRQFNHAYEKLVEKETALERFTEECVQRAIDDGRDAASIVSAMNRYLVSSGMKTLQKKSSLGLKHKGSNNLFNLPLPSDAEDEEENDKD</sequence>
<feature type="region of interest" description="Disordered" evidence="3">
    <location>
        <begin position="510"/>
        <end position="542"/>
    </location>
</feature>
<reference evidence="5 6" key="1">
    <citation type="journal article" date="2017" name="Int. J. Parasitol.">
        <title>The genome of the protozoan parasite Cystoisospora suis and a reverse vaccinology approach to identify vaccine candidates.</title>
        <authorList>
            <person name="Palmieri N."/>
            <person name="Shrestha A."/>
            <person name="Ruttkowski B."/>
            <person name="Beck T."/>
            <person name="Vogl C."/>
            <person name="Tomley F."/>
            <person name="Blake D.P."/>
            <person name="Joachim A."/>
        </authorList>
    </citation>
    <scope>NUCLEOTIDE SEQUENCE [LARGE SCALE GENOMIC DNA]</scope>
    <source>
        <strain evidence="5 6">Wien I</strain>
    </source>
</reference>
<protein>
    <submittedName>
        <fullName evidence="5">Coiled-coil domain-containing protein 173</fullName>
    </submittedName>
</protein>
<feature type="coiled-coil region" evidence="2">
    <location>
        <begin position="345"/>
        <end position="408"/>
    </location>
</feature>
<dbReference type="Pfam" id="PF13868">
    <property type="entry name" value="TPH"/>
    <property type="match status" value="1"/>
</dbReference>
<evidence type="ECO:0000313" key="5">
    <source>
        <dbReference type="EMBL" id="PHJ22361.1"/>
    </source>
</evidence>
<feature type="compositionally biased region" description="Acidic residues" evidence="3">
    <location>
        <begin position="532"/>
        <end position="542"/>
    </location>
</feature>
<feature type="coiled-coil region" evidence="2">
    <location>
        <begin position="251"/>
        <end position="297"/>
    </location>
</feature>
<feature type="coiled-coil region" evidence="2">
    <location>
        <begin position="91"/>
        <end position="154"/>
    </location>
</feature>
<organism evidence="5 6">
    <name type="scientific">Cystoisospora suis</name>
    <dbReference type="NCBI Taxonomy" id="483139"/>
    <lineage>
        <taxon>Eukaryota</taxon>
        <taxon>Sar</taxon>
        <taxon>Alveolata</taxon>
        <taxon>Apicomplexa</taxon>
        <taxon>Conoidasida</taxon>
        <taxon>Coccidia</taxon>
        <taxon>Eucoccidiorida</taxon>
        <taxon>Eimeriorina</taxon>
        <taxon>Sarcocystidae</taxon>
        <taxon>Cystoisospora</taxon>
    </lineage>
</organism>
<keyword evidence="6" id="KW-1185">Reference proteome</keyword>
<dbReference type="AlphaFoldDB" id="A0A2C6KEB8"/>